<dbReference type="STRING" id="579105.SAMN04488096_10116"/>
<keyword evidence="4" id="KW-1185">Reference proteome</keyword>
<comment type="similarity">
    <text evidence="1">Belongs to the short-chain dehydrogenases/reductases (SDR) family.</text>
</comment>
<protein>
    <submittedName>
        <fullName evidence="3">3-oxoacyl-[acyl-carrier protein] reductase</fullName>
    </submittedName>
</protein>
<dbReference type="RefSeq" id="WP_073146998.1">
    <property type="nucleotide sequence ID" value="NZ_FQYY01000001.1"/>
</dbReference>
<dbReference type="AlphaFoldDB" id="A0A1M6A2B4"/>
<gene>
    <name evidence="3" type="ORF">SAMN04488096_10116</name>
</gene>
<dbReference type="PRINTS" id="PR00081">
    <property type="entry name" value="GDHRDH"/>
</dbReference>
<dbReference type="PANTHER" id="PTHR44196">
    <property type="entry name" value="DEHYDROGENASE/REDUCTASE SDR FAMILY MEMBER 7B"/>
    <property type="match status" value="1"/>
</dbReference>
<sequence length="247" mass="27110">MKFKDKVVIISGGASGIGQLHAIKLATEEGAIVAILDVNKEGLEKTASRSKNIHPYYCDVTDIKLVREVISKVIANLGTIDRLFNCAAIMPAGLLKDLTAEHINKLMLINYTGMVNICQTVIPDMLKRNCGDVIIYGSTAGMLVTPKFGAYGATKSANNFYTKVLIEENKKSKVRILLVCPPAVDTPLLKQAEQTDQPDIFNTSFFKKYMTSSPEDVVKTVEKSIKRGKKICYPGSAKITSLLSRFM</sequence>
<dbReference type="CDD" id="cd05233">
    <property type="entry name" value="SDR_c"/>
    <property type="match status" value="1"/>
</dbReference>
<dbReference type="PANTHER" id="PTHR44196:SF1">
    <property type="entry name" value="DEHYDROGENASE_REDUCTASE SDR FAMILY MEMBER 7B"/>
    <property type="match status" value="1"/>
</dbReference>
<dbReference type="OrthoDB" id="9803333at2"/>
<dbReference type="EMBL" id="FQYY01000001">
    <property type="protein sequence ID" value="SHI30459.1"/>
    <property type="molecule type" value="Genomic_DNA"/>
</dbReference>
<proteinExistence type="inferred from homology"/>
<evidence type="ECO:0000313" key="4">
    <source>
        <dbReference type="Proteomes" id="UP000184225"/>
    </source>
</evidence>
<dbReference type="InterPro" id="IPR036291">
    <property type="entry name" value="NAD(P)-bd_dom_sf"/>
</dbReference>
<evidence type="ECO:0000256" key="2">
    <source>
        <dbReference type="ARBA" id="ARBA00023002"/>
    </source>
</evidence>
<dbReference type="Gene3D" id="3.40.50.720">
    <property type="entry name" value="NAD(P)-binding Rossmann-like Domain"/>
    <property type="match status" value="1"/>
</dbReference>
<accession>A0A1M6A2B4</accession>
<dbReference type="SUPFAM" id="SSF51735">
    <property type="entry name" value="NAD(P)-binding Rossmann-fold domains"/>
    <property type="match status" value="1"/>
</dbReference>
<evidence type="ECO:0000256" key="1">
    <source>
        <dbReference type="ARBA" id="ARBA00006484"/>
    </source>
</evidence>
<evidence type="ECO:0000313" key="3">
    <source>
        <dbReference type="EMBL" id="SHI30459.1"/>
    </source>
</evidence>
<dbReference type="Proteomes" id="UP000184225">
    <property type="component" value="Unassembled WGS sequence"/>
</dbReference>
<keyword evidence="2" id="KW-0560">Oxidoreductase</keyword>
<organism evidence="3 4">
    <name type="scientific">Mesonia phycicola</name>
    <dbReference type="NCBI Taxonomy" id="579105"/>
    <lineage>
        <taxon>Bacteria</taxon>
        <taxon>Pseudomonadati</taxon>
        <taxon>Bacteroidota</taxon>
        <taxon>Flavobacteriia</taxon>
        <taxon>Flavobacteriales</taxon>
        <taxon>Flavobacteriaceae</taxon>
        <taxon>Mesonia</taxon>
    </lineage>
</organism>
<name>A0A1M6A2B4_9FLAO</name>
<dbReference type="GO" id="GO:0016020">
    <property type="term" value="C:membrane"/>
    <property type="evidence" value="ECO:0007669"/>
    <property type="project" value="TreeGrafter"/>
</dbReference>
<reference evidence="3 4" key="1">
    <citation type="submission" date="2016-11" db="EMBL/GenBank/DDBJ databases">
        <authorList>
            <person name="Jaros S."/>
            <person name="Januszkiewicz K."/>
            <person name="Wedrychowicz H."/>
        </authorList>
    </citation>
    <scope>NUCLEOTIDE SEQUENCE [LARGE SCALE GENOMIC DNA]</scope>
    <source>
        <strain evidence="3 4">DSM 21425</strain>
    </source>
</reference>
<dbReference type="InterPro" id="IPR002347">
    <property type="entry name" value="SDR_fam"/>
</dbReference>
<dbReference type="Pfam" id="PF00106">
    <property type="entry name" value="adh_short"/>
    <property type="match status" value="1"/>
</dbReference>
<dbReference type="GO" id="GO:0016491">
    <property type="term" value="F:oxidoreductase activity"/>
    <property type="evidence" value="ECO:0007669"/>
    <property type="project" value="UniProtKB-KW"/>
</dbReference>